<sequence>MDDAAININEIDDDKIDINNDIDKPHNNKPITRIGVSPNGKYYVTYREDGNGSIIGWNIKSIDENDELGPGFKLSKSSTFGYLYQICVSDYKELAYINESRNIEIYDMLNDEQKIKLDCGHLFSKYGYSTFNLKGEFILYEMDDNIIFVYSTQTKINKRKCKKWKCERMYKIPKNFELISISKYDKLYLFSNNSIYVWDLVTEKDIHLHNFSHTTLIPLLISLLNGSTIMKHCWNEFLDRLKGKSQLSIEYQTDESFPDNFHVTSEYAIRILDGHVWKIKLEEILVKMNLTSGNPDEIVESWYFNDETYEKYDHLNFNLLNSHLVTVRELFKDNIDKSKLHIQQEWPSNLIKWTIYIRNGTFRLQVFKNNGDFICEKVESWDYSASLIESKLHNDSDIIVLATNGLYIYHLDEINKSISLNYYYYMKTKKLKNYIRFFSGPTLPLPNYESFKLNDKWVLRVKDNKESLLKYGIELLTFAIEDHRLDLIDDIYKKCIDYFKEDLRNNRMFLSIITSTMPLLNEYYPEYISRYSSETIMIIDSALYSTKYMNNNLHLHSFQYLQIVNLTKSIWWTKYNCLIMKLKKYWKFHSILIIIQFLILLPLLPIYFVIFYILSSHHLINDIKKSDMFSVYFLILDKISLKISKYSKHTTPMFTFMNPYIKFVNYPQNYNWFLELIMPHYSPFVKTISRDIYKTWSGETLINFKWNKYGKYYYSIIWIGFMFLLGCFTAAATIPQQYINDDIQKQLLIASIILGFIHLSFEIRQIIYDPIKWISDIWNIFEPNFSFGEYTNNNDPNDPWNLATAYHQVFGNGTVDPNPFMIQPPDENTNMFEDFGTSIFAMYLFLTGDSSALSNWTYKNNPSLVILIVLFSLLIVVYLMNLFIGLLSNAIEKDNNRVSFLIQKAEILAEIELFYLLPHQRRWNEWFPKVIYYYADFDKTRQEIKEMIKEGEWNTDEFSELKQKLLHKLKI</sequence>
<protein>
    <submittedName>
        <fullName evidence="1">Uncharacterized protein</fullName>
    </submittedName>
</protein>
<gene>
    <name evidence="1" type="ORF">RhiirA1_444202</name>
</gene>
<organism evidence="1 2">
    <name type="scientific">Rhizophagus irregularis</name>
    <dbReference type="NCBI Taxonomy" id="588596"/>
    <lineage>
        <taxon>Eukaryota</taxon>
        <taxon>Fungi</taxon>
        <taxon>Fungi incertae sedis</taxon>
        <taxon>Mucoromycota</taxon>
        <taxon>Glomeromycotina</taxon>
        <taxon>Glomeromycetes</taxon>
        <taxon>Glomerales</taxon>
        <taxon>Glomeraceae</taxon>
        <taxon>Rhizophagus</taxon>
    </lineage>
</organism>
<dbReference type="AlphaFoldDB" id="A0A2I1E289"/>
<dbReference type="VEuPathDB" id="FungiDB:RhiirA1_444202"/>
<evidence type="ECO:0000313" key="2">
    <source>
        <dbReference type="Proteomes" id="UP000232688"/>
    </source>
</evidence>
<dbReference type="VEuPathDB" id="FungiDB:FUN_004313"/>
<reference evidence="1 2" key="1">
    <citation type="submission" date="2017-10" db="EMBL/GenBank/DDBJ databases">
        <title>Extensive intraspecific genome diversity in a model arbuscular mycorrhizal fungus.</title>
        <authorList>
            <person name="Chen E.C.H."/>
            <person name="Morin E."/>
            <person name="Baudet D."/>
            <person name="Noel J."/>
            <person name="Ndikumana S."/>
            <person name="Charron P."/>
            <person name="St-Onge C."/>
            <person name="Giorgi J."/>
            <person name="Grigoriev I.V."/>
            <person name="Roux C."/>
            <person name="Martin F.M."/>
            <person name="Corradi N."/>
        </authorList>
    </citation>
    <scope>NUCLEOTIDE SEQUENCE [LARGE SCALE GENOMIC DNA]</scope>
    <source>
        <strain evidence="1 2">A1</strain>
    </source>
</reference>
<dbReference type="Proteomes" id="UP000232688">
    <property type="component" value="Unassembled WGS sequence"/>
</dbReference>
<dbReference type="EMBL" id="LLXH01000921">
    <property type="protein sequence ID" value="PKC61917.1"/>
    <property type="molecule type" value="Genomic_DNA"/>
</dbReference>
<dbReference type="OrthoDB" id="2419826at2759"/>
<accession>A0A2I1E289</accession>
<name>A0A2I1E289_9GLOM</name>
<dbReference type="SUPFAM" id="SSF82171">
    <property type="entry name" value="DPP6 N-terminal domain-like"/>
    <property type="match status" value="1"/>
</dbReference>
<proteinExistence type="predicted"/>
<comment type="caution">
    <text evidence="1">The sequence shown here is derived from an EMBL/GenBank/DDBJ whole genome shotgun (WGS) entry which is preliminary data.</text>
</comment>
<dbReference type="VEuPathDB" id="FungiDB:RhiirFUN_019359"/>
<reference evidence="1 2" key="2">
    <citation type="submission" date="2017-10" db="EMBL/GenBank/DDBJ databases">
        <title>Genome analyses suggest a sexual origin of heterokaryosis in a supposedly ancient asexual fungus.</title>
        <authorList>
            <person name="Corradi N."/>
            <person name="Sedzielewska K."/>
            <person name="Noel J."/>
            <person name="Charron P."/>
            <person name="Farinelli L."/>
            <person name="Marton T."/>
            <person name="Kruger M."/>
            <person name="Pelin A."/>
            <person name="Brachmann A."/>
            <person name="Corradi N."/>
        </authorList>
    </citation>
    <scope>NUCLEOTIDE SEQUENCE [LARGE SCALE GENOMIC DNA]</scope>
    <source>
        <strain evidence="1 2">A1</strain>
    </source>
</reference>
<evidence type="ECO:0000313" key="1">
    <source>
        <dbReference type="EMBL" id="PKC61917.1"/>
    </source>
</evidence>
<dbReference type="Gene3D" id="1.10.287.70">
    <property type="match status" value="1"/>
</dbReference>